<evidence type="ECO:0000256" key="6">
    <source>
        <dbReference type="ARBA" id="ARBA00022989"/>
    </source>
</evidence>
<sequence>MGSNVTRPKRLPHPSEFFFNLDKYYYTILAISYVGYALCAMIIMATDTIYFALLQHVCGVLTILSCSYRLKKLTISNESDNIDHNRMSKWDKNIQNIIQCVHLQIRIERLIHLIQSTFAVSLFTDIGLGILFQCSSCVMIVMHTDTVYLIKNCPLLLIQSSRMLFNSWLGQRIIDHSSQISFAIYSGLWYQMSLEAKKMLLFLIMNCQKPYRITIAKLYAISLEGYSMLMRMSASYVTLMISLNSNDI</sequence>
<dbReference type="Pfam" id="PF02949">
    <property type="entry name" value="7tm_6"/>
    <property type="match status" value="1"/>
</dbReference>
<keyword evidence="3" id="KW-0716">Sensory transduction</keyword>
<evidence type="ECO:0000256" key="4">
    <source>
        <dbReference type="ARBA" id="ARBA00022692"/>
    </source>
</evidence>
<evidence type="ECO:0000313" key="12">
    <source>
        <dbReference type="RefSeq" id="XP_025074152.1"/>
    </source>
</evidence>
<evidence type="ECO:0000256" key="2">
    <source>
        <dbReference type="ARBA" id="ARBA00022475"/>
    </source>
</evidence>
<dbReference type="GeneID" id="112552662"/>
<dbReference type="GO" id="GO:0005886">
    <property type="term" value="C:plasma membrane"/>
    <property type="evidence" value="ECO:0007669"/>
    <property type="project" value="UniProtKB-SubCell"/>
</dbReference>
<evidence type="ECO:0000313" key="11">
    <source>
        <dbReference type="Proteomes" id="UP000504615"/>
    </source>
</evidence>
<keyword evidence="5" id="KW-0552">Olfaction</keyword>
<accession>A0A8N1S7R2</accession>
<evidence type="ECO:0000256" key="7">
    <source>
        <dbReference type="ARBA" id="ARBA00023136"/>
    </source>
</evidence>
<dbReference type="RefSeq" id="XP_025074152.1">
    <property type="nucleotide sequence ID" value="XM_025218367.1"/>
</dbReference>
<comment type="subcellular location">
    <subcellularLocation>
        <location evidence="1">Cell membrane</location>
        <topology evidence="1">Multi-pass membrane protein</topology>
    </subcellularLocation>
</comment>
<keyword evidence="2" id="KW-1003">Cell membrane</keyword>
<evidence type="ECO:0000256" key="8">
    <source>
        <dbReference type="ARBA" id="ARBA00023170"/>
    </source>
</evidence>
<evidence type="ECO:0000256" key="5">
    <source>
        <dbReference type="ARBA" id="ARBA00022725"/>
    </source>
</evidence>
<organism evidence="11 12">
    <name type="scientific">Pogonomyrmex barbatus</name>
    <name type="common">red harvester ant</name>
    <dbReference type="NCBI Taxonomy" id="144034"/>
    <lineage>
        <taxon>Eukaryota</taxon>
        <taxon>Metazoa</taxon>
        <taxon>Ecdysozoa</taxon>
        <taxon>Arthropoda</taxon>
        <taxon>Hexapoda</taxon>
        <taxon>Insecta</taxon>
        <taxon>Pterygota</taxon>
        <taxon>Neoptera</taxon>
        <taxon>Endopterygota</taxon>
        <taxon>Hymenoptera</taxon>
        <taxon>Apocrita</taxon>
        <taxon>Aculeata</taxon>
        <taxon>Formicoidea</taxon>
        <taxon>Formicidae</taxon>
        <taxon>Myrmicinae</taxon>
        <taxon>Pogonomyrmex</taxon>
    </lineage>
</organism>
<dbReference type="GO" id="GO:0007165">
    <property type="term" value="P:signal transduction"/>
    <property type="evidence" value="ECO:0007669"/>
    <property type="project" value="UniProtKB-KW"/>
</dbReference>
<keyword evidence="7 10" id="KW-0472">Membrane</keyword>
<dbReference type="PANTHER" id="PTHR21137:SF35">
    <property type="entry name" value="ODORANT RECEPTOR 19A-RELATED"/>
    <property type="match status" value="1"/>
</dbReference>
<reference evidence="12" key="1">
    <citation type="submission" date="2025-08" db="UniProtKB">
        <authorList>
            <consortium name="RefSeq"/>
        </authorList>
    </citation>
    <scope>IDENTIFICATION</scope>
</reference>
<dbReference type="PANTHER" id="PTHR21137">
    <property type="entry name" value="ODORANT RECEPTOR"/>
    <property type="match status" value="1"/>
</dbReference>
<dbReference type="GO" id="GO:0005549">
    <property type="term" value="F:odorant binding"/>
    <property type="evidence" value="ECO:0007669"/>
    <property type="project" value="InterPro"/>
</dbReference>
<keyword evidence="9" id="KW-0807">Transducer</keyword>
<gene>
    <name evidence="12" type="primary">LOC112552662</name>
</gene>
<dbReference type="OrthoDB" id="7550677at2759"/>
<evidence type="ECO:0000256" key="3">
    <source>
        <dbReference type="ARBA" id="ARBA00022606"/>
    </source>
</evidence>
<keyword evidence="6 10" id="KW-1133">Transmembrane helix</keyword>
<evidence type="ECO:0000256" key="10">
    <source>
        <dbReference type="SAM" id="Phobius"/>
    </source>
</evidence>
<keyword evidence="4 10" id="KW-0812">Transmembrane</keyword>
<protein>
    <submittedName>
        <fullName evidence="12">Odorant receptor 46a-like</fullName>
    </submittedName>
</protein>
<feature type="transmembrane region" description="Helical" evidence="10">
    <location>
        <begin position="24"/>
        <end position="43"/>
    </location>
</feature>
<proteinExistence type="predicted"/>
<dbReference type="InterPro" id="IPR004117">
    <property type="entry name" value="7tm6_olfct_rcpt"/>
</dbReference>
<keyword evidence="11" id="KW-1185">Reference proteome</keyword>
<dbReference type="AlphaFoldDB" id="A0A8N1S7R2"/>
<name>A0A8N1S7R2_9HYME</name>
<dbReference type="Proteomes" id="UP000504615">
    <property type="component" value="Unplaced"/>
</dbReference>
<dbReference type="GO" id="GO:0004984">
    <property type="term" value="F:olfactory receptor activity"/>
    <property type="evidence" value="ECO:0007669"/>
    <property type="project" value="InterPro"/>
</dbReference>
<keyword evidence="8" id="KW-0675">Receptor</keyword>
<evidence type="ECO:0000256" key="9">
    <source>
        <dbReference type="ARBA" id="ARBA00023224"/>
    </source>
</evidence>
<evidence type="ECO:0000256" key="1">
    <source>
        <dbReference type="ARBA" id="ARBA00004651"/>
    </source>
</evidence>